<protein>
    <submittedName>
        <fullName evidence="1">Uncharacterized protein</fullName>
    </submittedName>
</protein>
<dbReference type="AlphaFoldDB" id="A0A0J8RYG6"/>
<dbReference type="EMBL" id="DS017011">
    <property type="protein sequence ID" value="KMU89239.1"/>
    <property type="molecule type" value="Genomic_DNA"/>
</dbReference>
<sequence length="41" mass="4961">MWKSFQCCYNSPPFLGVQVLDPRFKLFQHEITLKILFPTWT</sequence>
<organism evidence="1 2">
    <name type="scientific">Coccidioides immitis H538.4</name>
    <dbReference type="NCBI Taxonomy" id="396776"/>
    <lineage>
        <taxon>Eukaryota</taxon>
        <taxon>Fungi</taxon>
        <taxon>Dikarya</taxon>
        <taxon>Ascomycota</taxon>
        <taxon>Pezizomycotina</taxon>
        <taxon>Eurotiomycetes</taxon>
        <taxon>Eurotiomycetidae</taxon>
        <taxon>Onygenales</taxon>
        <taxon>Onygenaceae</taxon>
        <taxon>Coccidioides</taxon>
    </lineage>
</organism>
<dbReference type="VEuPathDB" id="FungiDB:CIHG_06909"/>
<reference evidence="2" key="1">
    <citation type="journal article" date="2010" name="Genome Res.">
        <title>Population genomic sequencing of Coccidioides fungi reveals recent hybridization and transposon control.</title>
        <authorList>
            <person name="Neafsey D.E."/>
            <person name="Barker B.M."/>
            <person name="Sharpton T.J."/>
            <person name="Stajich J.E."/>
            <person name="Park D.J."/>
            <person name="Whiston E."/>
            <person name="Hung C.-Y."/>
            <person name="McMahan C."/>
            <person name="White J."/>
            <person name="Sykes S."/>
            <person name="Heiman D."/>
            <person name="Young S."/>
            <person name="Zeng Q."/>
            <person name="Abouelleil A."/>
            <person name="Aftuck L."/>
            <person name="Bessette D."/>
            <person name="Brown A."/>
            <person name="FitzGerald M."/>
            <person name="Lui A."/>
            <person name="Macdonald J.P."/>
            <person name="Priest M."/>
            <person name="Orbach M.J."/>
            <person name="Galgiani J.N."/>
            <person name="Kirkland T.N."/>
            <person name="Cole G.T."/>
            <person name="Birren B.W."/>
            <person name="Henn M.R."/>
            <person name="Taylor J.W."/>
            <person name="Rounsley S.D."/>
        </authorList>
    </citation>
    <scope>NUCLEOTIDE SEQUENCE [LARGE SCALE GENOMIC DNA]</scope>
    <source>
        <strain evidence="2">H538.4</strain>
    </source>
</reference>
<dbReference type="Proteomes" id="UP000054563">
    <property type="component" value="Unassembled WGS sequence"/>
</dbReference>
<proteinExistence type="predicted"/>
<gene>
    <name evidence="1" type="ORF">CIHG_06909</name>
</gene>
<name>A0A0J8RYG6_COCIT</name>
<accession>A0A0J8RYG6</accession>
<evidence type="ECO:0000313" key="1">
    <source>
        <dbReference type="EMBL" id="KMU89239.1"/>
    </source>
</evidence>
<evidence type="ECO:0000313" key="2">
    <source>
        <dbReference type="Proteomes" id="UP000054563"/>
    </source>
</evidence>